<protein>
    <submittedName>
        <fullName evidence="2">Katanin p80 WD40 repeat-containing subunit B1 homolog isoform X1</fullName>
    </submittedName>
</protein>
<accession>A0A6L2LH35</accession>
<keyword evidence="1" id="KW-0853">WD repeat</keyword>
<dbReference type="AlphaFoldDB" id="A0A6L2LH35"/>
<dbReference type="GO" id="GO:0007019">
    <property type="term" value="P:microtubule depolymerization"/>
    <property type="evidence" value="ECO:0007669"/>
    <property type="project" value="TreeGrafter"/>
</dbReference>
<gene>
    <name evidence="2" type="ORF">Tci_032337</name>
</gene>
<comment type="caution">
    <text evidence="2">The sequence shown here is derived from an EMBL/GenBank/DDBJ whole genome shotgun (WGS) entry which is preliminary data.</text>
</comment>
<dbReference type="InterPro" id="IPR015943">
    <property type="entry name" value="WD40/YVTN_repeat-like_dom_sf"/>
</dbReference>
<evidence type="ECO:0000256" key="1">
    <source>
        <dbReference type="PROSITE-ProRule" id="PRU00221"/>
    </source>
</evidence>
<dbReference type="InterPro" id="IPR036322">
    <property type="entry name" value="WD40_repeat_dom_sf"/>
</dbReference>
<dbReference type="PANTHER" id="PTHR19845:SF15">
    <property type="entry name" value="KATANIN P80 WD40 REPEAT-CONTAINING SUBUNIT B1 HOMOLOG KTN80.2"/>
    <property type="match status" value="1"/>
</dbReference>
<dbReference type="PANTHER" id="PTHR19845">
    <property type="entry name" value="KATANIN P80 SUBUNIT"/>
    <property type="match status" value="1"/>
</dbReference>
<sequence>MRTINGHQSYCPALEFYPFVEFFVSRSMDTNLKIWDIRKKECFHTYKGHNQVISTITCDGRWVVSRT</sequence>
<evidence type="ECO:0000313" key="2">
    <source>
        <dbReference type="EMBL" id="GEU60359.1"/>
    </source>
</evidence>
<reference evidence="2" key="1">
    <citation type="journal article" date="2019" name="Sci. Rep.">
        <title>Draft genome of Tanacetum cinerariifolium, the natural source of mosquito coil.</title>
        <authorList>
            <person name="Yamashiro T."/>
            <person name="Shiraishi A."/>
            <person name="Satake H."/>
            <person name="Nakayama K."/>
        </authorList>
    </citation>
    <scope>NUCLEOTIDE SEQUENCE</scope>
</reference>
<dbReference type="PROSITE" id="PS50082">
    <property type="entry name" value="WD_REPEATS_2"/>
    <property type="match status" value="1"/>
</dbReference>
<dbReference type="Pfam" id="PF00400">
    <property type="entry name" value="WD40"/>
    <property type="match status" value="2"/>
</dbReference>
<dbReference type="EMBL" id="BKCJ010004322">
    <property type="protein sequence ID" value="GEU60359.1"/>
    <property type="molecule type" value="Genomic_DNA"/>
</dbReference>
<dbReference type="GO" id="GO:0008352">
    <property type="term" value="C:katanin complex"/>
    <property type="evidence" value="ECO:0007669"/>
    <property type="project" value="TreeGrafter"/>
</dbReference>
<organism evidence="2">
    <name type="scientific">Tanacetum cinerariifolium</name>
    <name type="common">Dalmatian daisy</name>
    <name type="synonym">Chrysanthemum cinerariifolium</name>
    <dbReference type="NCBI Taxonomy" id="118510"/>
    <lineage>
        <taxon>Eukaryota</taxon>
        <taxon>Viridiplantae</taxon>
        <taxon>Streptophyta</taxon>
        <taxon>Embryophyta</taxon>
        <taxon>Tracheophyta</taxon>
        <taxon>Spermatophyta</taxon>
        <taxon>Magnoliopsida</taxon>
        <taxon>eudicotyledons</taxon>
        <taxon>Gunneridae</taxon>
        <taxon>Pentapetalae</taxon>
        <taxon>asterids</taxon>
        <taxon>campanulids</taxon>
        <taxon>Asterales</taxon>
        <taxon>Asteraceae</taxon>
        <taxon>Asteroideae</taxon>
        <taxon>Anthemideae</taxon>
        <taxon>Anthemidinae</taxon>
        <taxon>Tanacetum</taxon>
    </lineage>
</organism>
<dbReference type="InterPro" id="IPR001680">
    <property type="entry name" value="WD40_rpt"/>
</dbReference>
<dbReference type="Gene3D" id="2.130.10.10">
    <property type="entry name" value="YVTN repeat-like/Quinoprotein amine dehydrogenase"/>
    <property type="match status" value="1"/>
</dbReference>
<dbReference type="PROSITE" id="PS50294">
    <property type="entry name" value="WD_REPEATS_REGION"/>
    <property type="match status" value="1"/>
</dbReference>
<dbReference type="SUPFAM" id="SSF50978">
    <property type="entry name" value="WD40 repeat-like"/>
    <property type="match status" value="1"/>
</dbReference>
<feature type="repeat" description="WD" evidence="1">
    <location>
        <begin position="4"/>
        <end position="45"/>
    </location>
</feature>
<name>A0A6L2LH35_TANCI</name>
<proteinExistence type="predicted"/>